<dbReference type="Gene3D" id="1.10.1380.10">
    <property type="entry name" value="Neutral endopeptidase , domain2"/>
    <property type="match status" value="1"/>
</dbReference>
<accession>A0A1I1WZL0</accession>
<keyword evidence="12" id="KW-1185">Reference proteome</keyword>
<protein>
    <submittedName>
        <fullName evidence="11">Putative endopeptidase</fullName>
    </submittedName>
</protein>
<comment type="cofactor">
    <cofactor evidence="1">
        <name>Zn(2+)</name>
        <dbReference type="ChEBI" id="CHEBI:29105"/>
    </cofactor>
</comment>
<feature type="chain" id="PRO_5011537932" evidence="8">
    <location>
        <begin position="26"/>
        <end position="681"/>
    </location>
</feature>
<proteinExistence type="inferred from homology"/>
<evidence type="ECO:0000313" key="12">
    <source>
        <dbReference type="Proteomes" id="UP000199477"/>
    </source>
</evidence>
<evidence type="ECO:0000256" key="1">
    <source>
        <dbReference type="ARBA" id="ARBA00001947"/>
    </source>
</evidence>
<feature type="domain" description="Peptidase M13 C-terminal" evidence="9">
    <location>
        <begin position="472"/>
        <end position="672"/>
    </location>
</feature>
<evidence type="ECO:0000256" key="7">
    <source>
        <dbReference type="ARBA" id="ARBA00023049"/>
    </source>
</evidence>
<dbReference type="InterPro" id="IPR024079">
    <property type="entry name" value="MetalloPept_cat_dom_sf"/>
</dbReference>
<sequence length="681" mass="75152">MLFPRRPLFILAFASIAFFTASISATETTSFDTSELERSTAPCADFDRFVNARWLAAHPIPADEVRWGVFDQLALESLRVQHDIAEQAAGASNPADGDVARRQLGLLYRSGMDAAAIERASLAPLRPTLDAIARLKTPEDTANFLVRAASDGQPFVFAFDVQGDFRDARRQIGAASPAALGLPSRDYYVDARYARERDAYRAYVIRLLRLAGDAAPEQSADGALALEAALAKVTPSPVEARQPANQFHAMRAVEADRLTPHFHWTPFLAAQGLPARAEFSLAPPAFFAGFDRLLATAPLAQWQAYLRFHALDDAAPYLAQALQDAAFDFHGRALTGQQQDKPRWQRVLGTVNAQMGEAMGQLYVARTFSPEAKRRAQALVTRLLAALKARIEALDWMSDATKARALAKWQAFVPKVGYPDRWRDWSGLDLSPTGYYANVRALARFNHRDAMARIGKPTDRARWSVLPQTVDAFYRAQDNSITFPAAILQPPFFYPDGDDAINYGGIGAAIGHEATHGFDDAGRQFDGQGNQADWWTPQDNARFNDRAEALVRQFGAYAPLPGHPDVHINGRLTLGENIADLGGVHIAYDALQAALKANPAEAGRRIDGYTQDQRFFLAFARIWRARMREQQTLVYLASNPHAPPHERIVGTLGNVPAFAQAFQCKAGDAMLRPDGEQVRIW</sequence>
<keyword evidence="8" id="KW-0732">Signal</keyword>
<evidence type="ECO:0000259" key="10">
    <source>
        <dbReference type="Pfam" id="PF05649"/>
    </source>
</evidence>
<evidence type="ECO:0000313" key="11">
    <source>
        <dbReference type="EMBL" id="SFD98893.1"/>
    </source>
</evidence>
<dbReference type="GO" id="GO:0004222">
    <property type="term" value="F:metalloendopeptidase activity"/>
    <property type="evidence" value="ECO:0007669"/>
    <property type="project" value="InterPro"/>
</dbReference>
<evidence type="ECO:0000259" key="9">
    <source>
        <dbReference type="Pfam" id="PF01431"/>
    </source>
</evidence>
<evidence type="ECO:0000256" key="2">
    <source>
        <dbReference type="ARBA" id="ARBA00007357"/>
    </source>
</evidence>
<dbReference type="GO" id="GO:0046872">
    <property type="term" value="F:metal ion binding"/>
    <property type="evidence" value="ECO:0007669"/>
    <property type="project" value="UniProtKB-KW"/>
</dbReference>
<dbReference type="InterPro" id="IPR008753">
    <property type="entry name" value="Peptidase_M13_N"/>
</dbReference>
<dbReference type="InterPro" id="IPR042089">
    <property type="entry name" value="Peptidase_M13_dom_2"/>
</dbReference>
<dbReference type="AlphaFoldDB" id="A0A1I1WZL0"/>
<gene>
    <name evidence="11" type="ORF">SAMN02799615_00026</name>
</gene>
<dbReference type="GO" id="GO:0016485">
    <property type="term" value="P:protein processing"/>
    <property type="evidence" value="ECO:0007669"/>
    <property type="project" value="TreeGrafter"/>
</dbReference>
<keyword evidence="5" id="KW-0378">Hydrolase</keyword>
<evidence type="ECO:0000256" key="5">
    <source>
        <dbReference type="ARBA" id="ARBA00022801"/>
    </source>
</evidence>
<keyword evidence="6" id="KW-0862">Zinc</keyword>
<dbReference type="Proteomes" id="UP000199477">
    <property type="component" value="Unassembled WGS sequence"/>
</dbReference>
<feature type="domain" description="Peptidase M13 N-terminal" evidence="10">
    <location>
        <begin position="42"/>
        <end position="419"/>
    </location>
</feature>
<evidence type="ECO:0000256" key="6">
    <source>
        <dbReference type="ARBA" id="ARBA00022833"/>
    </source>
</evidence>
<feature type="signal peptide" evidence="8">
    <location>
        <begin position="1"/>
        <end position="25"/>
    </location>
</feature>
<reference evidence="12" key="1">
    <citation type="submission" date="2016-10" db="EMBL/GenBank/DDBJ databases">
        <authorList>
            <person name="Varghese N."/>
            <person name="Submissions S."/>
        </authorList>
    </citation>
    <scope>NUCLEOTIDE SEQUENCE [LARGE SCALE GENOMIC DNA]</scope>
    <source>
        <strain evidence="12">UNC178MFTsu3.1</strain>
    </source>
</reference>
<dbReference type="RefSeq" id="WP_051548408.1">
    <property type="nucleotide sequence ID" value="NZ_FONH01000001.1"/>
</dbReference>
<dbReference type="CDD" id="cd08662">
    <property type="entry name" value="M13"/>
    <property type="match status" value="1"/>
</dbReference>
<dbReference type="Gene3D" id="3.40.390.10">
    <property type="entry name" value="Collagenase (Catalytic Domain)"/>
    <property type="match status" value="1"/>
</dbReference>
<organism evidence="11 12">
    <name type="scientific">Dyella marensis</name>
    <dbReference type="NCBI Taxonomy" id="500610"/>
    <lineage>
        <taxon>Bacteria</taxon>
        <taxon>Pseudomonadati</taxon>
        <taxon>Pseudomonadota</taxon>
        <taxon>Gammaproteobacteria</taxon>
        <taxon>Lysobacterales</taxon>
        <taxon>Rhodanobacteraceae</taxon>
        <taxon>Dyella</taxon>
    </lineage>
</organism>
<evidence type="ECO:0000256" key="4">
    <source>
        <dbReference type="ARBA" id="ARBA00022723"/>
    </source>
</evidence>
<dbReference type="SUPFAM" id="SSF55486">
    <property type="entry name" value="Metalloproteases ('zincins'), catalytic domain"/>
    <property type="match status" value="1"/>
</dbReference>
<evidence type="ECO:0000256" key="8">
    <source>
        <dbReference type="SAM" id="SignalP"/>
    </source>
</evidence>
<keyword evidence="7" id="KW-0482">Metalloprotease</keyword>
<dbReference type="PROSITE" id="PS51885">
    <property type="entry name" value="NEPRILYSIN"/>
    <property type="match status" value="1"/>
</dbReference>
<keyword evidence="4" id="KW-0479">Metal-binding</keyword>
<dbReference type="GO" id="GO:0005886">
    <property type="term" value="C:plasma membrane"/>
    <property type="evidence" value="ECO:0007669"/>
    <property type="project" value="TreeGrafter"/>
</dbReference>
<dbReference type="STRING" id="500610.SAMN02799615_00026"/>
<dbReference type="PANTHER" id="PTHR11733">
    <property type="entry name" value="ZINC METALLOPROTEASE FAMILY M13 NEPRILYSIN-RELATED"/>
    <property type="match status" value="1"/>
</dbReference>
<dbReference type="PRINTS" id="PR00786">
    <property type="entry name" value="NEPRILYSIN"/>
</dbReference>
<dbReference type="Pfam" id="PF05649">
    <property type="entry name" value="Peptidase_M13_N"/>
    <property type="match status" value="1"/>
</dbReference>
<dbReference type="InterPro" id="IPR000718">
    <property type="entry name" value="Peptidase_M13"/>
</dbReference>
<dbReference type="InterPro" id="IPR018497">
    <property type="entry name" value="Peptidase_M13_C"/>
</dbReference>
<dbReference type="Pfam" id="PF01431">
    <property type="entry name" value="Peptidase_M13"/>
    <property type="match status" value="1"/>
</dbReference>
<name>A0A1I1WZL0_9GAMM</name>
<keyword evidence="3" id="KW-0645">Protease</keyword>
<evidence type="ECO:0000256" key="3">
    <source>
        <dbReference type="ARBA" id="ARBA00022670"/>
    </source>
</evidence>
<dbReference type="PANTHER" id="PTHR11733:SF167">
    <property type="entry name" value="FI17812P1-RELATED"/>
    <property type="match status" value="1"/>
</dbReference>
<comment type="similarity">
    <text evidence="2">Belongs to the peptidase M13 family.</text>
</comment>
<dbReference type="EMBL" id="FONH01000001">
    <property type="protein sequence ID" value="SFD98893.1"/>
    <property type="molecule type" value="Genomic_DNA"/>
</dbReference>